<dbReference type="RefSeq" id="WP_198443025.1">
    <property type="nucleotide sequence ID" value="NZ_CBCSHE010000010.1"/>
</dbReference>
<dbReference type="AlphaFoldDB" id="A0A7T3RE94"/>
<dbReference type="EMBL" id="CP064936">
    <property type="protein sequence ID" value="QQA01508.1"/>
    <property type="molecule type" value="Genomic_DNA"/>
</dbReference>
<evidence type="ECO:0000313" key="2">
    <source>
        <dbReference type="Proteomes" id="UP000595224"/>
    </source>
</evidence>
<protein>
    <submittedName>
        <fullName evidence="1">Uncharacterized protein</fullName>
    </submittedName>
</protein>
<proteinExistence type="predicted"/>
<evidence type="ECO:0000313" key="1">
    <source>
        <dbReference type="EMBL" id="QQA01508.1"/>
    </source>
</evidence>
<organism evidence="1 2">
    <name type="scientific">Treponema peruense</name>
    <dbReference type="NCBI Taxonomy" id="2787628"/>
    <lineage>
        <taxon>Bacteria</taxon>
        <taxon>Pseudomonadati</taxon>
        <taxon>Spirochaetota</taxon>
        <taxon>Spirochaetia</taxon>
        <taxon>Spirochaetales</taxon>
        <taxon>Treponemataceae</taxon>
        <taxon>Treponema</taxon>
    </lineage>
</organism>
<dbReference type="Proteomes" id="UP000595224">
    <property type="component" value="Chromosome"/>
</dbReference>
<keyword evidence="2" id="KW-1185">Reference proteome</keyword>
<reference evidence="1 2" key="1">
    <citation type="submission" date="2020-11" db="EMBL/GenBank/DDBJ databases">
        <title>Treponema Peruensis nv. sp., first commensal Treponema isolated from human feces.</title>
        <authorList>
            <person name="Belkhou C."/>
            <person name="Raes J."/>
        </authorList>
    </citation>
    <scope>NUCLEOTIDE SEQUENCE [LARGE SCALE GENOMIC DNA]</scope>
    <source>
        <strain evidence="1 2">RCC2812</strain>
    </source>
</reference>
<accession>A0A7T3RE94</accession>
<name>A0A7T3RE94_9SPIR</name>
<gene>
    <name evidence="1" type="ORF">IWA51_02525</name>
</gene>
<dbReference type="KEGG" id="tper:IWA51_02525"/>
<sequence length="163" mass="17888">MKFEAKFKAEKNKLYTLDGTPVAAEGCRIITARPGAALDLNDGEFAGLCVNWNDAGRDEDSYNEEFLAGLRDQLKELEERHIFVFIIPVAGSNEPGSAEEDAFIASFKHCARRIKDCECVAGFAVPECVNAACFISELSAKHGHYIFFSKSDALLADGGIVRY</sequence>